<dbReference type="Proteomes" id="UP001190700">
    <property type="component" value="Unassembled WGS sequence"/>
</dbReference>
<dbReference type="AlphaFoldDB" id="A0AAE0C0W2"/>
<protein>
    <submittedName>
        <fullName evidence="2">Uncharacterized protein</fullName>
    </submittedName>
</protein>
<sequence>MGESNKGHGVLWKIRSEYGSSLSALDKATAVSPDERHPNDSPEALNAAHEHSPSPSRQARQEPRAPFGDAIGSVTPRSGQMPFWQGSTTPREMPQTPRVDSADASASTPASTSLGSRTPRMIEKSSSPEKDAPARMWTPRQRRASEADVKQLTTAMSPVFDAAANVDRALQRVPEAAAEITARASAQMDRVLVRVPEATAELTAGATARLDRVLQRVPGMAEVPAKVPAGATGSLDRTKHKLDLEGTPGQQRRKRFMSLYGVIGEPGEAAAPGEVDSPEAAPDHLDLAFGSTEAPAAKGQSSRPIRKVKHAAAASVGMFKEDLKNTMDKGAQLLRSVNEVANSPVVATATQPFQKGLRISGNVLRATTEPLQAAMATVPTIAAGTVGARQGAARPKHGLWMLLSPVARPLGTMRRFVGGIWSKKEGEASLSAAISDDVEKSFVRMKLDSPPQQPRWRTRRHSMASYSTITDTEALVDTAAAGSVGILPMRAHGDAPGTLGSARGAADDRTEWRRWFSRYMEDMEHMQVRMRPFSNSEWRQGVGLRCASLCGAGAPTCGEKGRGGAISHTRTAEQC</sequence>
<evidence type="ECO:0000313" key="2">
    <source>
        <dbReference type="EMBL" id="KAK3245719.1"/>
    </source>
</evidence>
<reference evidence="2 3" key="1">
    <citation type="journal article" date="2015" name="Genome Biol. Evol.">
        <title>Comparative Genomics of a Bacterivorous Green Alga Reveals Evolutionary Causalities and Consequences of Phago-Mixotrophic Mode of Nutrition.</title>
        <authorList>
            <person name="Burns J.A."/>
            <person name="Paasch A."/>
            <person name="Narechania A."/>
            <person name="Kim E."/>
        </authorList>
    </citation>
    <scope>NUCLEOTIDE SEQUENCE [LARGE SCALE GENOMIC DNA]</scope>
    <source>
        <strain evidence="2 3">PLY_AMNH</strain>
    </source>
</reference>
<feature type="region of interest" description="Disordered" evidence="1">
    <location>
        <begin position="23"/>
        <end position="148"/>
    </location>
</feature>
<evidence type="ECO:0000256" key="1">
    <source>
        <dbReference type="SAM" id="MobiDB-lite"/>
    </source>
</evidence>
<name>A0AAE0C0W2_9CHLO</name>
<keyword evidence="3" id="KW-1185">Reference proteome</keyword>
<feature type="compositionally biased region" description="Basic and acidic residues" evidence="1">
    <location>
        <begin position="120"/>
        <end position="133"/>
    </location>
</feature>
<proteinExistence type="predicted"/>
<feature type="compositionally biased region" description="Low complexity" evidence="1">
    <location>
        <begin position="102"/>
        <end position="113"/>
    </location>
</feature>
<dbReference type="EMBL" id="LGRX02030370">
    <property type="protein sequence ID" value="KAK3245719.1"/>
    <property type="molecule type" value="Genomic_DNA"/>
</dbReference>
<evidence type="ECO:0000313" key="3">
    <source>
        <dbReference type="Proteomes" id="UP001190700"/>
    </source>
</evidence>
<gene>
    <name evidence="2" type="ORF">CYMTET_44730</name>
</gene>
<organism evidence="2 3">
    <name type="scientific">Cymbomonas tetramitiformis</name>
    <dbReference type="NCBI Taxonomy" id="36881"/>
    <lineage>
        <taxon>Eukaryota</taxon>
        <taxon>Viridiplantae</taxon>
        <taxon>Chlorophyta</taxon>
        <taxon>Pyramimonadophyceae</taxon>
        <taxon>Pyramimonadales</taxon>
        <taxon>Pyramimonadaceae</taxon>
        <taxon>Cymbomonas</taxon>
    </lineage>
</organism>
<comment type="caution">
    <text evidence="2">The sequence shown here is derived from an EMBL/GenBank/DDBJ whole genome shotgun (WGS) entry which is preliminary data.</text>
</comment>
<accession>A0AAE0C0W2</accession>